<dbReference type="Proteomes" id="UP000077671">
    <property type="component" value="Unassembled WGS sequence"/>
</dbReference>
<feature type="compositionally biased region" description="Polar residues" evidence="1">
    <location>
        <begin position="188"/>
        <end position="204"/>
    </location>
</feature>
<proteinExistence type="predicted"/>
<feature type="region of interest" description="Disordered" evidence="1">
    <location>
        <begin position="563"/>
        <end position="589"/>
    </location>
</feature>
<feature type="region of interest" description="Disordered" evidence="1">
    <location>
        <begin position="1"/>
        <end position="347"/>
    </location>
</feature>
<reference evidence="3" key="2">
    <citation type="journal article" date="2019" name="IMA Fungus">
        <title>Genome sequencing and comparison of five Tilletia species to identify candidate genes for the detection of regulated species infecting wheat.</title>
        <authorList>
            <person name="Nguyen H.D.T."/>
            <person name="Sultana T."/>
            <person name="Kesanakurti P."/>
            <person name="Hambleton S."/>
        </authorList>
    </citation>
    <scope>NUCLEOTIDE SEQUENCE</scope>
    <source>
        <strain evidence="3">DAOMC 238032</strain>
    </source>
</reference>
<keyword evidence="5" id="KW-1185">Reference proteome</keyword>
<protein>
    <recommendedName>
        <fullName evidence="6">BRCT domain-containing protein</fullName>
    </recommendedName>
</protein>
<feature type="region of interest" description="Disordered" evidence="1">
    <location>
        <begin position="371"/>
        <end position="472"/>
    </location>
</feature>
<evidence type="ECO:0000313" key="3">
    <source>
        <dbReference type="EMBL" id="KAE8256980.1"/>
    </source>
</evidence>
<dbReference type="Proteomes" id="UP000836402">
    <property type="component" value="Unassembled WGS sequence"/>
</dbReference>
<comment type="caution">
    <text evidence="3">The sequence shown here is derived from an EMBL/GenBank/DDBJ whole genome shotgun (WGS) entry which is preliminary data.</text>
</comment>
<feature type="compositionally biased region" description="Polar residues" evidence="1">
    <location>
        <begin position="658"/>
        <end position="673"/>
    </location>
</feature>
<feature type="region of interest" description="Disordered" evidence="1">
    <location>
        <begin position="654"/>
        <end position="686"/>
    </location>
</feature>
<organism evidence="3 4">
    <name type="scientific">Tilletia caries</name>
    <name type="common">wheat bunt fungus</name>
    <dbReference type="NCBI Taxonomy" id="13290"/>
    <lineage>
        <taxon>Eukaryota</taxon>
        <taxon>Fungi</taxon>
        <taxon>Dikarya</taxon>
        <taxon>Basidiomycota</taxon>
        <taxon>Ustilaginomycotina</taxon>
        <taxon>Exobasidiomycetes</taxon>
        <taxon>Tilletiales</taxon>
        <taxon>Tilletiaceae</taxon>
        <taxon>Tilletia</taxon>
    </lineage>
</organism>
<feature type="compositionally biased region" description="Low complexity" evidence="1">
    <location>
        <begin position="174"/>
        <end position="185"/>
    </location>
</feature>
<feature type="compositionally biased region" description="Basic and acidic residues" evidence="1">
    <location>
        <begin position="330"/>
        <end position="342"/>
    </location>
</feature>
<evidence type="ECO:0000313" key="5">
    <source>
        <dbReference type="Proteomes" id="UP000836402"/>
    </source>
</evidence>
<reference evidence="3" key="1">
    <citation type="submission" date="2016-04" db="EMBL/GenBank/DDBJ databases">
        <authorList>
            <person name="Nguyen H.D."/>
            <person name="Kesanakurti P."/>
            <person name="Cullis J."/>
            <person name="Levesque C.A."/>
            <person name="Hambleton S."/>
        </authorList>
    </citation>
    <scope>NUCLEOTIDE SEQUENCE</scope>
    <source>
        <strain evidence="3">DAOMC 238032</strain>
    </source>
</reference>
<feature type="compositionally biased region" description="Low complexity" evidence="1">
    <location>
        <begin position="115"/>
        <end position="148"/>
    </location>
</feature>
<dbReference type="AlphaFoldDB" id="A0A177VGW1"/>
<feature type="compositionally biased region" description="Low complexity" evidence="1">
    <location>
        <begin position="71"/>
        <end position="94"/>
    </location>
</feature>
<evidence type="ECO:0008006" key="6">
    <source>
        <dbReference type="Google" id="ProtNLM"/>
    </source>
</evidence>
<accession>A0A177VGW1</accession>
<sequence length="790" mass="86291">MTKAESPTQRHHLRRLASMSGSTRDVPDASVSVLTRARRRAIESSSEDDRSSDGLDAPATPLPVYAKIVSSRRSASAHSNSSDSPDPIDSLHSSPTRRAATTERPSPTKGTNPFTTNSASRSRTTTSTSTSPTRPADVIAARLAAARPTEPRTSDFSTMDQTSNHDRDSRTTEAPRSTSSRASRSPTKEITVSRSPAKTTTSSEPKVEGVTRRKSLRSRNASDENLNPFGPTPTSTREPEVKSDKDPVSERAQRLTRRRSIRGLDTADDSASEKEEQTPVTPASARISAALARRRQEPIEKTPVEKASIRTYQEPVLRTPIPPAEEDAAEKERKEKERQERLARRRSLYSYLPPKRAEIDADAQEVDALLKTGTDDPKPPPKTSVFSLPTDASLPRSSNPFVRRPRTSSGVDNTTNKANSEVEENINEVKGSFQRMSLEGDQKRSDYTPVRSSRPPITTPGVHQRKDRPHSSSLAAAVATMARSSRVPLRACTILVDVRDMDGEDVSAPWIEKLKDAGARVYSRWPGEKTVLTHVVWKAGRPSTLNTLRALEKEVERKFEEGGGGALGVLTPGDSASSGTGTGLTRRRSLKAIGSAKTMSLEDQGENLSMPLIVGVGWAQACVSERRHVEEEPFLVEIGKEAIFNRRRRLSMAPRPVTLSSPGPQTPKQTPTLNRGRKSLASSSLRSEIENAKRQSLLYAPVVSSPLRKRCFIDVDAFTTTPVSKYSSLTSAIATGAVSTRTEVTPTPSRTRYVDVESAVPSGRKWVAETGERPLGTAQWEDGMVAMDLD</sequence>
<feature type="compositionally biased region" description="Basic and acidic residues" evidence="1">
    <location>
        <begin position="237"/>
        <end position="253"/>
    </location>
</feature>
<name>A0A177VGW1_9BASI</name>
<feature type="compositionally biased region" description="Basic and acidic residues" evidence="1">
    <location>
        <begin position="294"/>
        <end position="308"/>
    </location>
</feature>
<feature type="compositionally biased region" description="Polar residues" evidence="1">
    <location>
        <begin position="103"/>
        <end position="114"/>
    </location>
</feature>
<dbReference type="EMBL" id="CAJHJG010001957">
    <property type="protein sequence ID" value="CAD6916017.1"/>
    <property type="molecule type" value="Genomic_DNA"/>
</dbReference>
<gene>
    <name evidence="3" type="ORF">A4X03_0g4864</name>
    <name evidence="2" type="ORF">JKIAZH3_G8843</name>
</gene>
<evidence type="ECO:0000256" key="1">
    <source>
        <dbReference type="SAM" id="MobiDB-lite"/>
    </source>
</evidence>
<evidence type="ECO:0000313" key="2">
    <source>
        <dbReference type="EMBL" id="CAD6916017.1"/>
    </source>
</evidence>
<feature type="compositionally biased region" description="Basic and acidic residues" evidence="1">
    <location>
        <begin position="163"/>
        <end position="173"/>
    </location>
</feature>
<evidence type="ECO:0000313" key="4">
    <source>
        <dbReference type="Proteomes" id="UP000077671"/>
    </source>
</evidence>
<feature type="compositionally biased region" description="Polar residues" evidence="1">
    <location>
        <begin position="407"/>
        <end position="419"/>
    </location>
</feature>
<reference evidence="2" key="3">
    <citation type="submission" date="2020-10" db="EMBL/GenBank/DDBJ databases">
        <authorList>
            <person name="Sedaghatjoo S."/>
        </authorList>
    </citation>
    <scope>NUCLEOTIDE SEQUENCE</scope>
    <source>
        <strain evidence="2">AZH3</strain>
    </source>
</reference>
<dbReference type="Gene3D" id="3.40.50.10190">
    <property type="entry name" value="BRCT domain"/>
    <property type="match status" value="1"/>
</dbReference>
<dbReference type="EMBL" id="LWDD02000704">
    <property type="protein sequence ID" value="KAE8256980.1"/>
    <property type="molecule type" value="Genomic_DNA"/>
</dbReference>
<dbReference type="InterPro" id="IPR036420">
    <property type="entry name" value="BRCT_dom_sf"/>
</dbReference>